<protein>
    <submittedName>
        <fullName evidence="2">Uncharacterized protein</fullName>
    </submittedName>
</protein>
<dbReference type="EMBL" id="GGEC01063987">
    <property type="protein sequence ID" value="MBX44471.1"/>
    <property type="molecule type" value="Transcribed_RNA"/>
</dbReference>
<keyword evidence="1" id="KW-0812">Transmembrane</keyword>
<organism evidence="2">
    <name type="scientific">Rhizophora mucronata</name>
    <name type="common">Asiatic mangrove</name>
    <dbReference type="NCBI Taxonomy" id="61149"/>
    <lineage>
        <taxon>Eukaryota</taxon>
        <taxon>Viridiplantae</taxon>
        <taxon>Streptophyta</taxon>
        <taxon>Embryophyta</taxon>
        <taxon>Tracheophyta</taxon>
        <taxon>Spermatophyta</taxon>
        <taxon>Magnoliopsida</taxon>
        <taxon>eudicotyledons</taxon>
        <taxon>Gunneridae</taxon>
        <taxon>Pentapetalae</taxon>
        <taxon>rosids</taxon>
        <taxon>fabids</taxon>
        <taxon>Malpighiales</taxon>
        <taxon>Rhizophoraceae</taxon>
        <taxon>Rhizophora</taxon>
    </lineage>
</organism>
<evidence type="ECO:0000313" key="2">
    <source>
        <dbReference type="EMBL" id="MBX44471.1"/>
    </source>
</evidence>
<name>A0A2P2NPW0_RHIMU</name>
<feature type="transmembrane region" description="Helical" evidence="1">
    <location>
        <begin position="20"/>
        <end position="41"/>
    </location>
</feature>
<proteinExistence type="predicted"/>
<dbReference type="AlphaFoldDB" id="A0A2P2NPW0"/>
<reference evidence="2" key="1">
    <citation type="submission" date="2018-02" db="EMBL/GenBank/DDBJ databases">
        <title>Rhizophora mucronata_Transcriptome.</title>
        <authorList>
            <person name="Meera S.P."/>
            <person name="Sreeshan A."/>
            <person name="Augustine A."/>
        </authorList>
    </citation>
    <scope>NUCLEOTIDE SEQUENCE</scope>
    <source>
        <tissue evidence="2">Leaf</tissue>
    </source>
</reference>
<keyword evidence="1" id="KW-0472">Membrane</keyword>
<accession>A0A2P2NPW0</accession>
<keyword evidence="1" id="KW-1133">Transmembrane helix</keyword>
<evidence type="ECO:0000256" key="1">
    <source>
        <dbReference type="SAM" id="Phobius"/>
    </source>
</evidence>
<sequence length="43" mass="4783">MYKTGGFILHSSEHLLTPLAALLHLNHMLVLHILFCLGGCYGF</sequence>